<evidence type="ECO:0000256" key="3">
    <source>
        <dbReference type="ARBA" id="ARBA00022737"/>
    </source>
</evidence>
<dbReference type="GO" id="GO:0008270">
    <property type="term" value="F:zinc ion binding"/>
    <property type="evidence" value="ECO:0007669"/>
    <property type="project" value="UniProtKB-KW"/>
</dbReference>
<dbReference type="GeneID" id="101499101"/>
<dbReference type="eggNOG" id="ENOG502QQIU">
    <property type="taxonomic scope" value="Eukaryota"/>
</dbReference>
<keyword evidence="6" id="KW-0805">Transcription regulation</keyword>
<dbReference type="PROSITE" id="PS50119">
    <property type="entry name" value="ZF_BBOX"/>
    <property type="match status" value="2"/>
</dbReference>
<dbReference type="AlphaFoldDB" id="A0A1S2YN55"/>
<reference evidence="12" key="2">
    <citation type="submission" date="2025-08" db="UniProtKB">
        <authorList>
            <consortium name="RefSeq"/>
        </authorList>
    </citation>
    <scope>IDENTIFICATION</scope>
    <source>
        <tissue evidence="12">Etiolated seedlings</tissue>
    </source>
</reference>
<dbReference type="PANTHER" id="PTHR31832:SF41">
    <property type="entry name" value="B-BOX ZINC FINGER PROTEIN 24"/>
    <property type="match status" value="1"/>
</dbReference>
<dbReference type="Gene3D" id="3.30.160.60">
    <property type="entry name" value="Classic Zinc Finger"/>
    <property type="match status" value="1"/>
</dbReference>
<keyword evidence="11" id="KW-1185">Reference proteome</keyword>
<dbReference type="KEGG" id="cam:101499101"/>
<comment type="subcellular location">
    <subcellularLocation>
        <location evidence="1">Nucleus</location>
    </subcellularLocation>
</comment>
<accession>A0A1S2YN55</accession>
<name>A0A1S2YN55_CICAR</name>
<evidence type="ECO:0000256" key="4">
    <source>
        <dbReference type="ARBA" id="ARBA00022771"/>
    </source>
</evidence>
<sequence length="240" mass="26346">MKIQCDVCEKAPATVICCADEAALCTKCDVEVHAANKLASKHQRLLLNSLSNKLPKCDICQDKAAFIFCVEDRALFCKDCDEPIHVAGSLSANHQRFLATGIRVALGSSCAKGNEKSQVEPSKPDTQQVPVKVPSQQVPSVASSWAVDYLLELSDFDSPDKKQSLEFGELEWLADTGIFNEQFPHEGLDAAEVPQLSVTHTSSVASYKAPKSYMSYKKPRIEVLKQDDDDDEHFTVPDLG</sequence>
<dbReference type="STRING" id="3827.A0A1S2YN55"/>
<evidence type="ECO:0000313" key="11">
    <source>
        <dbReference type="Proteomes" id="UP000087171"/>
    </source>
</evidence>
<evidence type="ECO:0000256" key="2">
    <source>
        <dbReference type="ARBA" id="ARBA00022723"/>
    </source>
</evidence>
<keyword evidence="5" id="KW-0862">Zinc</keyword>
<dbReference type="PaxDb" id="3827-XP_004507341.1"/>
<dbReference type="CDD" id="cd19821">
    <property type="entry name" value="Bbox1_BBX-like"/>
    <property type="match status" value="2"/>
</dbReference>
<dbReference type="Proteomes" id="UP000087171">
    <property type="component" value="Chromosome Ca6"/>
</dbReference>
<dbReference type="GO" id="GO:0006355">
    <property type="term" value="P:regulation of DNA-templated transcription"/>
    <property type="evidence" value="ECO:0007669"/>
    <property type="project" value="TreeGrafter"/>
</dbReference>
<dbReference type="SMART" id="SM00336">
    <property type="entry name" value="BBOX"/>
    <property type="match status" value="2"/>
</dbReference>
<evidence type="ECO:0000256" key="8">
    <source>
        <dbReference type="ARBA" id="ARBA00023242"/>
    </source>
</evidence>
<evidence type="ECO:0000313" key="12">
    <source>
        <dbReference type="RefSeq" id="XP_004507341.1"/>
    </source>
</evidence>
<reference evidence="11" key="1">
    <citation type="journal article" date="2013" name="Nat. Biotechnol.">
        <title>Draft genome sequence of chickpea (Cicer arietinum) provides a resource for trait improvement.</title>
        <authorList>
            <person name="Varshney R.K."/>
            <person name="Song C."/>
            <person name="Saxena R.K."/>
            <person name="Azam S."/>
            <person name="Yu S."/>
            <person name="Sharpe A.G."/>
            <person name="Cannon S."/>
            <person name="Baek J."/>
            <person name="Rosen B.D."/>
            <person name="Tar'an B."/>
            <person name="Millan T."/>
            <person name="Zhang X."/>
            <person name="Ramsay L.D."/>
            <person name="Iwata A."/>
            <person name="Wang Y."/>
            <person name="Nelson W."/>
            <person name="Farmer A.D."/>
            <person name="Gaur P.M."/>
            <person name="Soderlund C."/>
            <person name="Penmetsa R.V."/>
            <person name="Xu C."/>
            <person name="Bharti A.K."/>
            <person name="He W."/>
            <person name="Winter P."/>
            <person name="Zhao S."/>
            <person name="Hane J.K."/>
            <person name="Carrasquilla-Garcia N."/>
            <person name="Condie J.A."/>
            <person name="Upadhyaya H.D."/>
            <person name="Luo M.C."/>
            <person name="Thudi M."/>
            <person name="Gowda C.L."/>
            <person name="Singh N.P."/>
            <person name="Lichtenzveig J."/>
            <person name="Gali K.K."/>
            <person name="Rubio J."/>
            <person name="Nadarajan N."/>
            <person name="Dolezel J."/>
            <person name="Bansal K.C."/>
            <person name="Xu X."/>
            <person name="Edwards D."/>
            <person name="Zhang G."/>
            <person name="Kahl G."/>
            <person name="Gil J."/>
            <person name="Singh K.B."/>
            <person name="Datta S.K."/>
            <person name="Jackson S.A."/>
            <person name="Wang J."/>
            <person name="Cook D.R."/>
        </authorList>
    </citation>
    <scope>NUCLEOTIDE SEQUENCE [LARGE SCALE GENOMIC DNA]</scope>
    <source>
        <strain evidence="11">cv. CDC Frontier</strain>
    </source>
</reference>
<dbReference type="GO" id="GO:0009640">
    <property type="term" value="P:photomorphogenesis"/>
    <property type="evidence" value="ECO:0007669"/>
    <property type="project" value="TreeGrafter"/>
</dbReference>
<feature type="domain" description="B box-type" evidence="10">
    <location>
        <begin position="1"/>
        <end position="47"/>
    </location>
</feature>
<feature type="domain" description="B box-type" evidence="10">
    <location>
        <begin position="52"/>
        <end position="99"/>
    </location>
</feature>
<evidence type="ECO:0000256" key="5">
    <source>
        <dbReference type="ARBA" id="ARBA00022833"/>
    </source>
</evidence>
<evidence type="ECO:0000256" key="7">
    <source>
        <dbReference type="ARBA" id="ARBA00023163"/>
    </source>
</evidence>
<dbReference type="OrthoDB" id="153872at2759"/>
<keyword evidence="7" id="KW-0804">Transcription</keyword>
<gene>
    <name evidence="12" type="primary">LOC101499101</name>
</gene>
<dbReference type="InterPro" id="IPR051979">
    <property type="entry name" value="B-box_zinc_finger"/>
</dbReference>
<dbReference type="InterPro" id="IPR000315">
    <property type="entry name" value="Znf_B-box"/>
</dbReference>
<keyword evidence="2" id="KW-0479">Metal-binding</keyword>
<evidence type="ECO:0000256" key="1">
    <source>
        <dbReference type="ARBA" id="ARBA00004123"/>
    </source>
</evidence>
<dbReference type="RefSeq" id="XP_004507341.1">
    <property type="nucleotide sequence ID" value="XM_004507284.3"/>
</dbReference>
<dbReference type="GO" id="GO:0005634">
    <property type="term" value="C:nucleus"/>
    <property type="evidence" value="ECO:0007669"/>
    <property type="project" value="UniProtKB-SubCell"/>
</dbReference>
<keyword evidence="3" id="KW-0677">Repeat</keyword>
<proteinExistence type="predicted"/>
<dbReference type="Pfam" id="PF00643">
    <property type="entry name" value="zf-B_box"/>
    <property type="match status" value="2"/>
</dbReference>
<keyword evidence="8" id="KW-0539">Nucleus</keyword>
<evidence type="ECO:0000256" key="6">
    <source>
        <dbReference type="ARBA" id="ARBA00023015"/>
    </source>
</evidence>
<dbReference type="InterPro" id="IPR049808">
    <property type="entry name" value="CONSTANS-like_Bbox1"/>
</dbReference>
<dbReference type="PANTHER" id="PTHR31832">
    <property type="entry name" value="B-BOX ZINC FINGER PROTEIN 22"/>
    <property type="match status" value="1"/>
</dbReference>
<evidence type="ECO:0000259" key="10">
    <source>
        <dbReference type="PROSITE" id="PS50119"/>
    </source>
</evidence>
<protein>
    <submittedName>
        <fullName evidence="12">B-box zinc finger protein 24</fullName>
    </submittedName>
</protein>
<keyword evidence="4 9" id="KW-0863">Zinc-finger</keyword>
<evidence type="ECO:0000256" key="9">
    <source>
        <dbReference type="PROSITE-ProRule" id="PRU00024"/>
    </source>
</evidence>
<organism evidence="11 12">
    <name type="scientific">Cicer arietinum</name>
    <name type="common">Chickpea</name>
    <name type="synonym">Garbanzo</name>
    <dbReference type="NCBI Taxonomy" id="3827"/>
    <lineage>
        <taxon>Eukaryota</taxon>
        <taxon>Viridiplantae</taxon>
        <taxon>Streptophyta</taxon>
        <taxon>Embryophyta</taxon>
        <taxon>Tracheophyta</taxon>
        <taxon>Spermatophyta</taxon>
        <taxon>Magnoliopsida</taxon>
        <taxon>eudicotyledons</taxon>
        <taxon>Gunneridae</taxon>
        <taxon>Pentapetalae</taxon>
        <taxon>rosids</taxon>
        <taxon>fabids</taxon>
        <taxon>Fabales</taxon>
        <taxon>Fabaceae</taxon>
        <taxon>Papilionoideae</taxon>
        <taxon>50 kb inversion clade</taxon>
        <taxon>NPAAA clade</taxon>
        <taxon>Hologalegina</taxon>
        <taxon>IRL clade</taxon>
        <taxon>Cicereae</taxon>
        <taxon>Cicer</taxon>
    </lineage>
</organism>